<feature type="binding site" evidence="8">
    <location>
        <position position="58"/>
    </location>
    <ligand>
        <name>(R)-pantoate</name>
        <dbReference type="ChEBI" id="CHEBI:15980"/>
    </ligand>
</feature>
<name>A0A1Y5MJT7_9BACT</name>
<comment type="pathway">
    <text evidence="1 8">Cofactor biosynthesis; (R)-pantothenate biosynthesis; (R)-pantothenate from (R)-pantoate and beta-alanine: step 1/1.</text>
</comment>
<keyword evidence="5 8" id="KW-0547">Nucleotide-binding</keyword>
<feature type="binding site" evidence="8">
    <location>
        <position position="173"/>
    </location>
    <ligand>
        <name>ATP</name>
        <dbReference type="ChEBI" id="CHEBI:30616"/>
    </ligand>
</feature>
<evidence type="ECO:0000256" key="2">
    <source>
        <dbReference type="ARBA" id="ARBA00009256"/>
    </source>
</evidence>
<evidence type="ECO:0000256" key="8">
    <source>
        <dbReference type="HAMAP-Rule" id="MF_00158"/>
    </source>
</evidence>
<feature type="binding site" evidence="8">
    <location>
        <begin position="27"/>
        <end position="34"/>
    </location>
    <ligand>
        <name>ATP</name>
        <dbReference type="ChEBI" id="CHEBI:30616"/>
    </ligand>
</feature>
<evidence type="ECO:0000256" key="7">
    <source>
        <dbReference type="ARBA" id="ARBA00048258"/>
    </source>
</evidence>
<keyword evidence="3 8" id="KW-0436">Ligase</keyword>
<organism evidence="10 11">
    <name type="scientific">Campylobacter concisus</name>
    <dbReference type="NCBI Taxonomy" id="199"/>
    <lineage>
        <taxon>Bacteria</taxon>
        <taxon>Pseudomonadati</taxon>
        <taxon>Campylobacterota</taxon>
        <taxon>Epsilonproteobacteria</taxon>
        <taxon>Campylobacterales</taxon>
        <taxon>Campylobacteraceae</taxon>
        <taxon>Campylobacter</taxon>
    </lineage>
</organism>
<feature type="coiled-coil region" evidence="9">
    <location>
        <begin position="196"/>
        <end position="223"/>
    </location>
</feature>
<feature type="active site" description="Proton donor" evidence="8">
    <location>
        <position position="34"/>
    </location>
</feature>
<reference evidence="10 11" key="1">
    <citation type="submission" date="2017-04" db="EMBL/GenBank/DDBJ databases">
        <title>Complete genome of Campylobacter concisus ATCC 33237T and draft genomes for an additional eight well characterized C. concisus strains.</title>
        <authorList>
            <person name="Cornelius A.J."/>
            <person name="Miller W.G."/>
            <person name="Lastovica A.J."/>
            <person name="On S.L."/>
            <person name="French N.P."/>
            <person name="Vandenberg O."/>
            <person name="Biggs P.J."/>
        </authorList>
    </citation>
    <scope>NUCLEOTIDE SEQUENCE [LARGE SCALE GENOMIC DNA]</scope>
    <source>
        <strain evidence="10 11">CCUG 19995</strain>
    </source>
</reference>
<dbReference type="GO" id="GO:0004592">
    <property type="term" value="F:pantoate-beta-alanine ligase activity"/>
    <property type="evidence" value="ECO:0007669"/>
    <property type="project" value="UniProtKB-UniRule"/>
</dbReference>
<dbReference type="RefSeq" id="WP_087582369.1">
    <property type="nucleotide sequence ID" value="NZ_NDYN01000001.1"/>
</dbReference>
<comment type="miscellaneous">
    <text evidence="8">The reaction proceeds by a bi uni uni bi ping pong mechanism.</text>
</comment>
<feature type="binding site" evidence="8">
    <location>
        <position position="58"/>
    </location>
    <ligand>
        <name>beta-alanine</name>
        <dbReference type="ChEBI" id="CHEBI:57966"/>
    </ligand>
</feature>
<dbReference type="GO" id="GO:0005829">
    <property type="term" value="C:cytosol"/>
    <property type="evidence" value="ECO:0007669"/>
    <property type="project" value="TreeGrafter"/>
</dbReference>
<proteinExistence type="inferred from homology"/>
<keyword evidence="6 8" id="KW-0067">ATP-binding</keyword>
<evidence type="ECO:0000256" key="4">
    <source>
        <dbReference type="ARBA" id="ARBA00022655"/>
    </source>
</evidence>
<dbReference type="SUPFAM" id="SSF52374">
    <property type="entry name" value="Nucleotidylyl transferase"/>
    <property type="match status" value="1"/>
</dbReference>
<dbReference type="GO" id="GO:0005524">
    <property type="term" value="F:ATP binding"/>
    <property type="evidence" value="ECO:0007669"/>
    <property type="project" value="UniProtKB-KW"/>
</dbReference>
<dbReference type="PANTHER" id="PTHR21299">
    <property type="entry name" value="CYTIDYLATE KINASE/PANTOATE-BETA-ALANINE LIGASE"/>
    <property type="match status" value="1"/>
</dbReference>
<feature type="binding site" evidence="8">
    <location>
        <begin position="144"/>
        <end position="147"/>
    </location>
    <ligand>
        <name>ATP</name>
        <dbReference type="ChEBI" id="CHEBI:30616"/>
    </ligand>
</feature>
<evidence type="ECO:0000313" key="10">
    <source>
        <dbReference type="EMBL" id="OUT08861.1"/>
    </source>
</evidence>
<dbReference type="AlphaFoldDB" id="A0A1Y5MJT7"/>
<dbReference type="UniPathway" id="UPA00028">
    <property type="reaction ID" value="UER00005"/>
</dbReference>
<evidence type="ECO:0000313" key="11">
    <source>
        <dbReference type="Proteomes" id="UP000196317"/>
    </source>
</evidence>
<feature type="binding site" evidence="8">
    <location>
        <begin position="181"/>
        <end position="184"/>
    </location>
    <ligand>
        <name>ATP</name>
        <dbReference type="ChEBI" id="CHEBI:30616"/>
    </ligand>
</feature>
<protein>
    <recommendedName>
        <fullName evidence="8">Pantothenate synthetase</fullName>
        <shortName evidence="8">PS</shortName>
        <ecNumber evidence="8">6.3.2.1</ecNumber>
    </recommendedName>
    <alternativeName>
        <fullName evidence="8">Pantoate--beta-alanine ligase</fullName>
    </alternativeName>
    <alternativeName>
        <fullName evidence="8">Pantoate-activating enzyme</fullName>
    </alternativeName>
</protein>
<dbReference type="EMBL" id="NDYN01000001">
    <property type="protein sequence ID" value="OUT08861.1"/>
    <property type="molecule type" value="Genomic_DNA"/>
</dbReference>
<evidence type="ECO:0000256" key="6">
    <source>
        <dbReference type="ARBA" id="ARBA00022840"/>
    </source>
</evidence>
<comment type="function">
    <text evidence="8">Catalyzes the condensation of pantoate with beta-alanine in an ATP-dependent reaction via a pantoyl-adenylate intermediate.</text>
</comment>
<dbReference type="NCBIfam" id="TIGR00018">
    <property type="entry name" value="panC"/>
    <property type="match status" value="1"/>
</dbReference>
<dbReference type="Gene3D" id="3.40.50.620">
    <property type="entry name" value="HUPs"/>
    <property type="match status" value="1"/>
</dbReference>
<comment type="subunit">
    <text evidence="8">Homodimer.</text>
</comment>
<dbReference type="InterPro" id="IPR003721">
    <property type="entry name" value="Pantoate_ligase"/>
</dbReference>
<dbReference type="HAMAP" id="MF_00158">
    <property type="entry name" value="PanC"/>
    <property type="match status" value="1"/>
</dbReference>
<comment type="catalytic activity">
    <reaction evidence="7 8">
        <text>(R)-pantoate + beta-alanine + ATP = (R)-pantothenate + AMP + diphosphate + H(+)</text>
        <dbReference type="Rhea" id="RHEA:10912"/>
        <dbReference type="ChEBI" id="CHEBI:15378"/>
        <dbReference type="ChEBI" id="CHEBI:15980"/>
        <dbReference type="ChEBI" id="CHEBI:29032"/>
        <dbReference type="ChEBI" id="CHEBI:30616"/>
        <dbReference type="ChEBI" id="CHEBI:33019"/>
        <dbReference type="ChEBI" id="CHEBI:57966"/>
        <dbReference type="ChEBI" id="CHEBI:456215"/>
        <dbReference type="EC" id="6.3.2.1"/>
    </reaction>
</comment>
<dbReference type="GO" id="GO:0015940">
    <property type="term" value="P:pantothenate biosynthetic process"/>
    <property type="evidence" value="ECO:0007669"/>
    <property type="project" value="UniProtKB-UniRule"/>
</dbReference>
<dbReference type="Gene3D" id="3.30.1300.10">
    <property type="entry name" value="Pantoate-beta-alanine ligase, C-terminal domain"/>
    <property type="match status" value="1"/>
</dbReference>
<dbReference type="EC" id="6.3.2.1" evidence="8"/>
<dbReference type="Proteomes" id="UP000196317">
    <property type="component" value="Unassembled WGS sequence"/>
</dbReference>
<evidence type="ECO:0000256" key="5">
    <source>
        <dbReference type="ARBA" id="ARBA00022741"/>
    </source>
</evidence>
<evidence type="ECO:0000256" key="3">
    <source>
        <dbReference type="ARBA" id="ARBA00022598"/>
    </source>
</evidence>
<evidence type="ECO:0000256" key="9">
    <source>
        <dbReference type="SAM" id="Coils"/>
    </source>
</evidence>
<accession>A0A1Y5MJT7</accession>
<sequence length="273" mass="30710">MQIIRTIKELEEFVSNASGKIGFVPTMGALHDGHISLIKKCVSENEISIVSTFVNPTQFLPGEDLEKYPRKEQSDIQICEQNGVSAIFIPNENELYFEDEPLIVAPKKLSTILEGKTRPGHFDGVLRVLNKLFRLTRANSVYMGKKDTQQLIIVQNMIKTFFLNIELVACDIVREPDGLALSSRNVYICDEDKCNALRLSRSLNKAQNLIQNGEEDASEIKASMLEVLEPLKVDYVAVTDRNLNEISKIEKGNTIILVAAFVGKTRLIDNIWI</sequence>
<comment type="similarity">
    <text evidence="2 8">Belongs to the pantothenate synthetase family.</text>
</comment>
<dbReference type="PANTHER" id="PTHR21299:SF1">
    <property type="entry name" value="PANTOATE--BETA-ALANINE LIGASE"/>
    <property type="match status" value="1"/>
</dbReference>
<feature type="binding site" evidence="8">
    <location>
        <position position="150"/>
    </location>
    <ligand>
        <name>(R)-pantoate</name>
        <dbReference type="ChEBI" id="CHEBI:15980"/>
    </ligand>
</feature>
<evidence type="ECO:0000256" key="1">
    <source>
        <dbReference type="ARBA" id="ARBA00004990"/>
    </source>
</evidence>
<gene>
    <name evidence="8" type="primary">panC</name>
    <name evidence="10" type="ORF">B9N65_00545</name>
</gene>
<dbReference type="CDD" id="cd00560">
    <property type="entry name" value="PanC"/>
    <property type="match status" value="1"/>
</dbReference>
<keyword evidence="8" id="KW-0963">Cytoplasm</keyword>
<keyword evidence="4 8" id="KW-0566">Pantothenate biosynthesis</keyword>
<dbReference type="InterPro" id="IPR042176">
    <property type="entry name" value="Pantoate_ligase_C"/>
</dbReference>
<dbReference type="InterPro" id="IPR014729">
    <property type="entry name" value="Rossmann-like_a/b/a_fold"/>
</dbReference>
<comment type="subcellular location">
    <subcellularLocation>
        <location evidence="8">Cytoplasm</location>
    </subcellularLocation>
</comment>
<dbReference type="Pfam" id="PF02569">
    <property type="entry name" value="Pantoate_ligase"/>
    <property type="match status" value="1"/>
</dbReference>
<keyword evidence="9" id="KW-0175">Coiled coil</keyword>
<comment type="caution">
    <text evidence="10">The sequence shown here is derived from an EMBL/GenBank/DDBJ whole genome shotgun (WGS) entry which is preliminary data.</text>
</comment>